<dbReference type="Proteomes" id="UP000824533">
    <property type="component" value="Linkage Group LG17"/>
</dbReference>
<organism evidence="1 2">
    <name type="scientific">Dendrolimus kikuchii</name>
    <dbReference type="NCBI Taxonomy" id="765133"/>
    <lineage>
        <taxon>Eukaryota</taxon>
        <taxon>Metazoa</taxon>
        <taxon>Ecdysozoa</taxon>
        <taxon>Arthropoda</taxon>
        <taxon>Hexapoda</taxon>
        <taxon>Insecta</taxon>
        <taxon>Pterygota</taxon>
        <taxon>Neoptera</taxon>
        <taxon>Endopterygota</taxon>
        <taxon>Lepidoptera</taxon>
        <taxon>Glossata</taxon>
        <taxon>Ditrysia</taxon>
        <taxon>Bombycoidea</taxon>
        <taxon>Lasiocampidae</taxon>
        <taxon>Dendrolimus</taxon>
    </lineage>
</organism>
<reference evidence="1 2" key="1">
    <citation type="journal article" date="2021" name="Front. Genet.">
        <title>Chromosome-Level Genome Assembly Reveals Significant Gene Expansion in the Toll and IMD Signaling Pathways of Dendrolimus kikuchii.</title>
        <authorList>
            <person name="Zhou J."/>
            <person name="Wu P."/>
            <person name="Xiong Z."/>
            <person name="Liu N."/>
            <person name="Zhao N."/>
            <person name="Ji M."/>
            <person name="Qiu Y."/>
            <person name="Yang B."/>
        </authorList>
    </citation>
    <scope>NUCLEOTIDE SEQUENCE [LARGE SCALE GENOMIC DNA]</scope>
    <source>
        <strain evidence="1">Ann1</strain>
    </source>
</reference>
<accession>A0ACC1CSA6</accession>
<protein>
    <submittedName>
        <fullName evidence="1">Uncharacterized protein</fullName>
    </submittedName>
</protein>
<keyword evidence="2" id="KW-1185">Reference proteome</keyword>
<dbReference type="EMBL" id="CM034403">
    <property type="protein sequence ID" value="KAJ0174476.1"/>
    <property type="molecule type" value="Genomic_DNA"/>
</dbReference>
<comment type="caution">
    <text evidence="1">The sequence shown here is derived from an EMBL/GenBank/DDBJ whole genome shotgun (WGS) entry which is preliminary data.</text>
</comment>
<name>A0ACC1CSA6_9NEOP</name>
<sequence length="308" mass="35558">MSVNNNKYSNFVKPSSSESENTETRDTITISGNEARELYLEEIQDIPDHTKQTKVQLNQQKRSRKATRELHLSDKELFLTVQNNDVNTLIEVLDNFPDKIRTVDSYGWSLLMIACQANSIETAKELLIRGVDQSIRDKAGNSAQSLVIKSRNFELIHLLLDHRTHRHNENPDLQSKGTVKKREEFTCEVCDNKVFSDKIEHLSSTIHNINMSKGKIIPANYVIPSSNRGYQIMLKAGWNKECGLGPDGSGKRYPLKSVQKKDRKGLGSDKRKVEEQKEATFKHKHRSILNKEYHENKLMEINFRRQFY</sequence>
<proteinExistence type="predicted"/>
<gene>
    <name evidence="1" type="ORF">K1T71_009584</name>
</gene>
<evidence type="ECO:0000313" key="1">
    <source>
        <dbReference type="EMBL" id="KAJ0174476.1"/>
    </source>
</evidence>
<evidence type="ECO:0000313" key="2">
    <source>
        <dbReference type="Proteomes" id="UP000824533"/>
    </source>
</evidence>